<dbReference type="STRING" id="79923.A0A3R7GIN3"/>
<dbReference type="GO" id="GO:0019706">
    <property type="term" value="F:protein-cysteine S-palmitoyltransferase activity"/>
    <property type="evidence" value="ECO:0007669"/>
    <property type="project" value="UniProtKB-EC"/>
</dbReference>
<dbReference type="SMART" id="SM00248">
    <property type="entry name" value="ANK"/>
    <property type="match status" value="4"/>
</dbReference>
<comment type="subcellular location">
    <subcellularLocation>
        <location evidence="1">Membrane</location>
        <topology evidence="1">Multi-pass membrane protein</topology>
    </subcellularLocation>
</comment>
<keyword evidence="10" id="KW-1185">Reference proteome</keyword>
<dbReference type="EMBL" id="NIRI02000013">
    <property type="protein sequence ID" value="KAG5452898.1"/>
    <property type="molecule type" value="Genomic_DNA"/>
</dbReference>
<gene>
    <name evidence="9" type="ORF">CSKR_107444</name>
</gene>
<keyword evidence="4 7" id="KW-1133">Transmembrane helix</keyword>
<dbReference type="SUPFAM" id="SSF48403">
    <property type="entry name" value="Ankyrin repeat"/>
    <property type="match status" value="1"/>
</dbReference>
<evidence type="ECO:0000256" key="2">
    <source>
        <dbReference type="ARBA" id="ARBA00022692"/>
    </source>
</evidence>
<keyword evidence="7" id="KW-0808">Transferase</keyword>
<keyword evidence="6 7" id="KW-0472">Membrane</keyword>
<comment type="domain">
    <text evidence="7">The DHHC domain is required for palmitoyltransferase activity.</text>
</comment>
<dbReference type="InterPro" id="IPR001594">
    <property type="entry name" value="Palmitoyltrfase_DHHC"/>
</dbReference>
<evidence type="ECO:0000256" key="7">
    <source>
        <dbReference type="RuleBase" id="RU079119"/>
    </source>
</evidence>
<dbReference type="GO" id="GO:0016020">
    <property type="term" value="C:membrane"/>
    <property type="evidence" value="ECO:0007669"/>
    <property type="project" value="UniProtKB-SubCell"/>
</dbReference>
<dbReference type="PROSITE" id="PS50088">
    <property type="entry name" value="ANK_REPEAT"/>
    <property type="match status" value="2"/>
</dbReference>
<comment type="catalytic activity">
    <reaction evidence="7">
        <text>L-cysteinyl-[protein] + hexadecanoyl-CoA = S-hexadecanoyl-L-cysteinyl-[protein] + CoA</text>
        <dbReference type="Rhea" id="RHEA:36683"/>
        <dbReference type="Rhea" id="RHEA-COMP:10131"/>
        <dbReference type="Rhea" id="RHEA-COMP:11032"/>
        <dbReference type="ChEBI" id="CHEBI:29950"/>
        <dbReference type="ChEBI" id="CHEBI:57287"/>
        <dbReference type="ChEBI" id="CHEBI:57379"/>
        <dbReference type="ChEBI" id="CHEBI:74151"/>
        <dbReference type="EC" id="2.3.1.225"/>
    </reaction>
</comment>
<feature type="transmembrane region" description="Helical" evidence="7">
    <location>
        <begin position="254"/>
        <end position="276"/>
    </location>
</feature>
<protein>
    <recommendedName>
        <fullName evidence="7">Palmitoyltransferase</fullName>
        <ecNumber evidence="7">2.3.1.225</ecNumber>
    </recommendedName>
</protein>
<keyword evidence="5" id="KW-0040">ANK repeat</keyword>
<dbReference type="PANTHER" id="PTHR24161:SF85">
    <property type="entry name" value="PALMITOYLTRANSFERASE HIP14"/>
    <property type="match status" value="1"/>
</dbReference>
<feature type="transmembrane region" description="Helical" evidence="7">
    <location>
        <begin position="220"/>
        <end position="242"/>
    </location>
</feature>
<evidence type="ECO:0000256" key="1">
    <source>
        <dbReference type="ARBA" id="ARBA00004141"/>
    </source>
</evidence>
<dbReference type="InterPro" id="IPR002110">
    <property type="entry name" value="Ankyrin_rpt"/>
</dbReference>
<keyword evidence="3" id="KW-0677">Repeat</keyword>
<comment type="caution">
    <text evidence="9">The sequence shown here is derived from an EMBL/GenBank/DDBJ whole genome shotgun (WGS) entry which is preliminary data.</text>
</comment>
<dbReference type="PROSITE" id="PS50297">
    <property type="entry name" value="ANK_REP_REGION"/>
    <property type="match status" value="1"/>
</dbReference>
<dbReference type="Gene3D" id="1.25.40.20">
    <property type="entry name" value="Ankyrin repeat-containing domain"/>
    <property type="match status" value="1"/>
</dbReference>
<dbReference type="PANTHER" id="PTHR24161">
    <property type="entry name" value="ANK_REP_REGION DOMAIN-CONTAINING PROTEIN-RELATED"/>
    <property type="match status" value="1"/>
</dbReference>
<evidence type="ECO:0000313" key="9">
    <source>
        <dbReference type="EMBL" id="KAG5452898.1"/>
    </source>
</evidence>
<dbReference type="InterPro" id="IPR036770">
    <property type="entry name" value="Ankyrin_rpt-contain_sf"/>
</dbReference>
<accession>A0A3R7GIN3</accession>
<reference evidence="9 10" key="2">
    <citation type="journal article" date="2021" name="Genomics">
        <title>High-quality reference genome for Clonorchis sinensis.</title>
        <authorList>
            <person name="Young N.D."/>
            <person name="Stroehlein A.J."/>
            <person name="Kinkar L."/>
            <person name="Wang T."/>
            <person name="Sohn W.M."/>
            <person name="Chang B.C.H."/>
            <person name="Kaur P."/>
            <person name="Weisz D."/>
            <person name="Dudchenko O."/>
            <person name="Aiden E.L."/>
            <person name="Korhonen P.K."/>
            <person name="Gasser R.B."/>
        </authorList>
    </citation>
    <scope>NUCLEOTIDE SEQUENCE [LARGE SCALE GENOMIC DNA]</scope>
    <source>
        <strain evidence="9">Cs-k2</strain>
    </source>
</reference>
<evidence type="ECO:0000256" key="5">
    <source>
        <dbReference type="ARBA" id="ARBA00023043"/>
    </source>
</evidence>
<evidence type="ECO:0000256" key="3">
    <source>
        <dbReference type="ARBA" id="ARBA00022737"/>
    </source>
</evidence>
<dbReference type="Pfam" id="PF12796">
    <property type="entry name" value="Ank_2"/>
    <property type="match status" value="1"/>
</dbReference>
<dbReference type="PROSITE" id="PS50216">
    <property type="entry name" value="DHHC"/>
    <property type="match status" value="1"/>
</dbReference>
<name>A0A3R7GIN3_CLOSI</name>
<keyword evidence="2 7" id="KW-0812">Transmembrane</keyword>
<dbReference type="AlphaFoldDB" id="A0A3R7GIN3"/>
<evidence type="ECO:0000256" key="6">
    <source>
        <dbReference type="ARBA" id="ARBA00023136"/>
    </source>
</evidence>
<feature type="transmembrane region" description="Helical" evidence="7">
    <location>
        <begin position="180"/>
        <end position="200"/>
    </location>
</feature>
<dbReference type="Pfam" id="PF01529">
    <property type="entry name" value="DHHC"/>
    <property type="match status" value="1"/>
</dbReference>
<proteinExistence type="inferred from homology"/>
<evidence type="ECO:0000256" key="4">
    <source>
        <dbReference type="ARBA" id="ARBA00022989"/>
    </source>
</evidence>
<sequence length="549" mass="61931">MSRSTSPHWATRQSRSDIVHLLLKHDADTAVWDSAGLASIHTVILTGNIPAIAYLLATGAEVDCYDASGLTPLMVACMHSRSADVFRLLISCGADLTLRDSSGNTSAHYAVRYGNTSAIAALNKAHVDWNALNGDGKATYDVTDDPDLARRVRAQALAQTLSKDYSNCYRLSALRHSPQWRYWITASIPPVFLLSYTSVFSWDLSGTVEFFAPLQCPLPFWLICLIKLAIVLVIGFGCRIVLSRFHDHRSEILILFSLGTSTFALLTATYVFFLAPIISAHWMLRLIFVLSITGFWTLYYWSATKDPGYIHLPPKPDRQAALVRLVDETVRKLDNNSSISLTSTPLNRLCTTCLIPKPLRSKHCSVCNRCVARFDHHCPWIYNCVGADNHLHFIVFLLFSFASSTLFVVHCFLYWMDERVCQTSDEHGTDKGWTQTVLSLATYNPWLSCCFINATCYSAWTAYLIFTQLHQLIWLNLTTNEYMKLNRLAEFAQGGSSTPNNPYDQGVWCNTLDFLRLPGYMGPRPTDWHRILSLDHLTPHEVVDRLHTD</sequence>
<dbReference type="OrthoDB" id="6781668at2759"/>
<evidence type="ECO:0000259" key="8">
    <source>
        <dbReference type="Pfam" id="PF01529"/>
    </source>
</evidence>
<reference evidence="9 10" key="1">
    <citation type="journal article" date="2018" name="Biotechnol. Adv.">
        <title>Improved genomic resources and new bioinformatic workflow for the carcinogenic parasite Clonorchis sinensis: Biotechnological implications.</title>
        <authorList>
            <person name="Wang D."/>
            <person name="Korhonen P.K."/>
            <person name="Gasser R.B."/>
            <person name="Young N.D."/>
        </authorList>
    </citation>
    <scope>NUCLEOTIDE SEQUENCE [LARGE SCALE GENOMIC DNA]</scope>
    <source>
        <strain evidence="9">Cs-k2</strain>
    </source>
</reference>
<keyword evidence="7" id="KW-0012">Acyltransferase</keyword>
<feature type="transmembrane region" description="Helical" evidence="7">
    <location>
        <begin position="282"/>
        <end position="301"/>
    </location>
</feature>
<dbReference type="EC" id="2.3.1.225" evidence="7"/>
<dbReference type="InParanoid" id="A0A3R7GIN3"/>
<feature type="transmembrane region" description="Helical" evidence="7">
    <location>
        <begin position="393"/>
        <end position="416"/>
    </location>
</feature>
<dbReference type="Proteomes" id="UP000286415">
    <property type="component" value="Unassembled WGS sequence"/>
</dbReference>
<evidence type="ECO:0000313" key="10">
    <source>
        <dbReference type="Proteomes" id="UP000286415"/>
    </source>
</evidence>
<organism evidence="9 10">
    <name type="scientific">Clonorchis sinensis</name>
    <name type="common">Chinese liver fluke</name>
    <dbReference type="NCBI Taxonomy" id="79923"/>
    <lineage>
        <taxon>Eukaryota</taxon>
        <taxon>Metazoa</taxon>
        <taxon>Spiralia</taxon>
        <taxon>Lophotrochozoa</taxon>
        <taxon>Platyhelminthes</taxon>
        <taxon>Trematoda</taxon>
        <taxon>Digenea</taxon>
        <taxon>Opisthorchiida</taxon>
        <taxon>Opisthorchiata</taxon>
        <taxon>Opisthorchiidae</taxon>
        <taxon>Clonorchis</taxon>
    </lineage>
</organism>
<feature type="domain" description="Palmitoyltransferase DHHC" evidence="8">
    <location>
        <begin position="347"/>
        <end position="485"/>
    </location>
</feature>
<comment type="similarity">
    <text evidence="7">Belongs to the DHHC palmitoyltransferase family.</text>
</comment>